<reference evidence="1" key="1">
    <citation type="submission" date="2020-05" db="EMBL/GenBank/DDBJ databases">
        <authorList>
            <person name="Chiriac C."/>
            <person name="Salcher M."/>
            <person name="Ghai R."/>
            <person name="Kavagutti S V."/>
        </authorList>
    </citation>
    <scope>NUCLEOTIDE SEQUENCE</scope>
</reference>
<sequence>MTDRELMQRALEALERYQVKRQDFDRFADEIAALRERLAHPEQEPVAWMVGPAINETRHHKANRMLKEAMDSDRENIIRNMPDFDFDFSTESQKRKPLTDEEITRLWVEAEPGPEAFARAIERAHGIGGEE</sequence>
<gene>
    <name evidence="1" type="ORF">UFOVP161_8</name>
</gene>
<proteinExistence type="predicted"/>
<accession>A0A6J7WAP6</accession>
<dbReference type="EMBL" id="LR798211">
    <property type="protein sequence ID" value="CAB5187138.1"/>
    <property type="molecule type" value="Genomic_DNA"/>
</dbReference>
<protein>
    <submittedName>
        <fullName evidence="1">Uncharacterized protein</fullName>
    </submittedName>
</protein>
<evidence type="ECO:0000313" key="1">
    <source>
        <dbReference type="EMBL" id="CAB5187138.1"/>
    </source>
</evidence>
<name>A0A6J7WAP6_9CAUD</name>
<organism evidence="1">
    <name type="scientific">uncultured Caudovirales phage</name>
    <dbReference type="NCBI Taxonomy" id="2100421"/>
    <lineage>
        <taxon>Viruses</taxon>
        <taxon>Duplodnaviria</taxon>
        <taxon>Heunggongvirae</taxon>
        <taxon>Uroviricota</taxon>
        <taxon>Caudoviricetes</taxon>
        <taxon>Peduoviridae</taxon>
        <taxon>Maltschvirus</taxon>
        <taxon>Maltschvirus maltsch</taxon>
    </lineage>
</organism>